<protein>
    <submittedName>
        <fullName evidence="1">Uncharacterized protein</fullName>
    </submittedName>
</protein>
<organism evidence="1 2">
    <name type="scientific">Candidatus Limisoma faecipullorum</name>
    <dbReference type="NCBI Taxonomy" id="2840854"/>
    <lineage>
        <taxon>Bacteria</taxon>
        <taxon>Pseudomonadati</taxon>
        <taxon>Bacteroidota</taxon>
        <taxon>Bacteroidia</taxon>
        <taxon>Bacteroidales</taxon>
        <taxon>Candidatus Limisoma</taxon>
    </lineage>
</organism>
<evidence type="ECO:0000313" key="2">
    <source>
        <dbReference type="Proteomes" id="UP000823598"/>
    </source>
</evidence>
<reference evidence="1" key="1">
    <citation type="submission" date="2020-10" db="EMBL/GenBank/DDBJ databases">
        <authorList>
            <person name="Gilroy R."/>
        </authorList>
    </citation>
    <scope>NUCLEOTIDE SEQUENCE</scope>
    <source>
        <strain evidence="1">6919</strain>
    </source>
</reference>
<dbReference type="AlphaFoldDB" id="A0A9D9IRC0"/>
<gene>
    <name evidence="1" type="ORF">IAB88_07600</name>
</gene>
<name>A0A9D9IRC0_9BACT</name>
<reference evidence="1" key="2">
    <citation type="journal article" date="2021" name="PeerJ">
        <title>Extensive microbial diversity within the chicken gut microbiome revealed by metagenomics and culture.</title>
        <authorList>
            <person name="Gilroy R."/>
            <person name="Ravi A."/>
            <person name="Getino M."/>
            <person name="Pursley I."/>
            <person name="Horton D.L."/>
            <person name="Alikhan N.F."/>
            <person name="Baker D."/>
            <person name="Gharbi K."/>
            <person name="Hall N."/>
            <person name="Watson M."/>
            <person name="Adriaenssens E.M."/>
            <person name="Foster-Nyarko E."/>
            <person name="Jarju S."/>
            <person name="Secka A."/>
            <person name="Antonio M."/>
            <person name="Oren A."/>
            <person name="Chaudhuri R.R."/>
            <person name="La Ragione R."/>
            <person name="Hildebrand F."/>
            <person name="Pallen M.J."/>
        </authorList>
    </citation>
    <scope>NUCLEOTIDE SEQUENCE</scope>
    <source>
        <strain evidence="1">6919</strain>
    </source>
</reference>
<sequence length="195" mass="22788">MLIILSIIIGVIPSLANDGKIPKWNYGIKIINNFFIEKLDSIISNTKISQKTEIWACGKIDTSYTSEVSVSEKRKFLSQRKCFIVELYKHDMFSIEMLTYPVKGTQYDKINIDTIDGLFINIIGMDLPEKNCYYVKYNGKHFFFKAMIDGVFKQTNKNVIWQPVEKLGTLPDADWLIEYNNGHMELVKFFFNYYE</sequence>
<accession>A0A9D9IRC0</accession>
<dbReference type="EMBL" id="JADIMC010000086">
    <property type="protein sequence ID" value="MBO8476841.1"/>
    <property type="molecule type" value="Genomic_DNA"/>
</dbReference>
<evidence type="ECO:0000313" key="1">
    <source>
        <dbReference type="EMBL" id="MBO8476841.1"/>
    </source>
</evidence>
<comment type="caution">
    <text evidence="1">The sequence shown here is derived from an EMBL/GenBank/DDBJ whole genome shotgun (WGS) entry which is preliminary data.</text>
</comment>
<dbReference type="Proteomes" id="UP000823598">
    <property type="component" value="Unassembled WGS sequence"/>
</dbReference>
<proteinExistence type="predicted"/>